<gene>
    <name evidence="1" type="ORF">BROFUL_00168</name>
</gene>
<dbReference type="Proteomes" id="UP000034954">
    <property type="component" value="Unassembled WGS sequence"/>
</dbReference>
<proteinExistence type="predicted"/>
<dbReference type="AlphaFoldDB" id="A0A0M2UZ89"/>
<sequence>MKLRRFSKTIKINESSTRVNLSLEIFMGNAKLSGSLLFSVCCQVTLFQDNHKISYICAVYKTYL</sequence>
<protein>
    <submittedName>
        <fullName evidence="1">Uncharacterized protein</fullName>
    </submittedName>
</protein>
<name>A0A0M2UZ89_9BACT</name>
<evidence type="ECO:0000313" key="2">
    <source>
        <dbReference type="Proteomes" id="UP000034954"/>
    </source>
</evidence>
<comment type="caution">
    <text evidence="1">The sequence shown here is derived from an EMBL/GenBank/DDBJ whole genome shotgun (WGS) entry which is preliminary data.</text>
</comment>
<dbReference type="EMBL" id="LAQJ01000017">
    <property type="protein sequence ID" value="KKO21122.1"/>
    <property type="molecule type" value="Genomic_DNA"/>
</dbReference>
<reference evidence="1 2" key="1">
    <citation type="journal article" date="2013" name="BMC Microbiol.">
        <title>Identification of the type II cytochrome c maturation pathway in anammox bacteria by comparative genomics.</title>
        <authorList>
            <person name="Ferousi C."/>
            <person name="Speth D.R."/>
            <person name="Reimann J."/>
            <person name="Op den Camp H.J."/>
            <person name="Allen J.W."/>
            <person name="Keltjens J.T."/>
            <person name="Jetten M.S."/>
        </authorList>
    </citation>
    <scope>NUCLEOTIDE SEQUENCE [LARGE SCALE GENOMIC DNA]</scope>
    <source>
        <strain evidence="1">RU1</strain>
    </source>
</reference>
<organism evidence="1 2">
    <name type="scientific">Candidatus Brocadia fulgida</name>
    <dbReference type="NCBI Taxonomy" id="380242"/>
    <lineage>
        <taxon>Bacteria</taxon>
        <taxon>Pseudomonadati</taxon>
        <taxon>Planctomycetota</taxon>
        <taxon>Candidatus Brocadiia</taxon>
        <taxon>Candidatus Brocadiales</taxon>
        <taxon>Candidatus Brocadiaceae</taxon>
        <taxon>Candidatus Brocadia</taxon>
    </lineage>
</organism>
<evidence type="ECO:0000313" key="1">
    <source>
        <dbReference type="EMBL" id="KKO21122.1"/>
    </source>
</evidence>
<accession>A0A0M2UZ89</accession>
<keyword evidence="2" id="KW-1185">Reference proteome</keyword>